<evidence type="ECO:0000256" key="7">
    <source>
        <dbReference type="RuleBase" id="RU003887"/>
    </source>
</evidence>
<reference evidence="10 11" key="1">
    <citation type="submission" date="2019-12" db="EMBL/GenBank/DDBJ databases">
        <title>Comparative genomics gives insights into the taxonomy of the Azoarcus-Aromatoleum group and reveals separate origins of nif in the plant-associated Azoarcus and non-plant-associated Aromatoleum sub-groups.</title>
        <authorList>
            <person name="Lafos M."/>
            <person name="Maluk M."/>
            <person name="Batista M."/>
            <person name="Junghare M."/>
            <person name="Carmona M."/>
            <person name="Faoro H."/>
            <person name="Cruz L.M."/>
            <person name="Battistoni F."/>
            <person name="De Souza E."/>
            <person name="Pedrosa F."/>
            <person name="Chen W.-M."/>
            <person name="Poole P.S."/>
            <person name="Dixon R.A."/>
            <person name="James E.K."/>
        </authorList>
    </citation>
    <scope>NUCLEOTIDE SEQUENCE [LARGE SCALE GENOMIC DNA]</scope>
    <source>
        <strain evidence="10 11">T</strain>
    </source>
</reference>
<dbReference type="Gene3D" id="3.30.70.580">
    <property type="entry name" value="Pseudouridine synthase I, catalytic domain, N-terminal subdomain"/>
    <property type="match status" value="1"/>
</dbReference>
<dbReference type="Gene3D" id="3.30.70.1560">
    <property type="entry name" value="Alpha-L RNA-binding motif"/>
    <property type="match status" value="1"/>
</dbReference>
<name>A0ABX1NNI6_9RHOO</name>
<comment type="catalytic activity">
    <reaction evidence="4">
        <text>uridine(516) in 16S rRNA = pseudouridine(516) in 16S rRNA</text>
        <dbReference type="Rhea" id="RHEA:38867"/>
        <dbReference type="Rhea" id="RHEA-COMP:10089"/>
        <dbReference type="Rhea" id="RHEA-COMP:10090"/>
        <dbReference type="ChEBI" id="CHEBI:65314"/>
        <dbReference type="ChEBI" id="CHEBI:65315"/>
        <dbReference type="EC" id="5.4.99.19"/>
    </reaction>
</comment>
<evidence type="ECO:0000256" key="1">
    <source>
        <dbReference type="ARBA" id="ARBA00008348"/>
    </source>
</evidence>
<dbReference type="InterPro" id="IPR050343">
    <property type="entry name" value="RsuA_PseudoU_synthase"/>
</dbReference>
<dbReference type="InterPro" id="IPR020094">
    <property type="entry name" value="TruA/RsuA/RluB/E/F_N"/>
</dbReference>
<dbReference type="InterPro" id="IPR036986">
    <property type="entry name" value="S4_RNA-bd_sf"/>
</dbReference>
<dbReference type="EMBL" id="WTVS01000086">
    <property type="protein sequence ID" value="NMG00596.1"/>
    <property type="molecule type" value="Genomic_DNA"/>
</dbReference>
<evidence type="ECO:0000259" key="8">
    <source>
        <dbReference type="Pfam" id="PF00849"/>
    </source>
</evidence>
<evidence type="ECO:0000313" key="10">
    <source>
        <dbReference type="EMBL" id="NMG00596.1"/>
    </source>
</evidence>
<dbReference type="InterPro" id="IPR002942">
    <property type="entry name" value="S4_RNA-bd"/>
</dbReference>
<dbReference type="Gene3D" id="3.10.290.10">
    <property type="entry name" value="RNA-binding S4 domain"/>
    <property type="match status" value="1"/>
</dbReference>
<dbReference type="CDD" id="cd00165">
    <property type="entry name" value="S4"/>
    <property type="match status" value="1"/>
</dbReference>
<protein>
    <recommendedName>
        <fullName evidence="7">Pseudouridine synthase</fullName>
        <ecNumber evidence="7">5.4.99.-</ecNumber>
    </recommendedName>
</protein>
<dbReference type="Pfam" id="PF00849">
    <property type="entry name" value="PseudoU_synth_2"/>
    <property type="match status" value="1"/>
</dbReference>
<dbReference type="EC" id="5.4.99.-" evidence="7"/>
<dbReference type="InterPro" id="IPR018496">
    <property type="entry name" value="PsdUridine_synth_RsuA/RluB_CS"/>
</dbReference>
<evidence type="ECO:0000256" key="6">
    <source>
        <dbReference type="PROSITE-ProRule" id="PRU00182"/>
    </source>
</evidence>
<comment type="function">
    <text evidence="5">Responsible for synthesis of pseudouridine from uracil-516 in 16S ribosomal RNA.</text>
</comment>
<keyword evidence="3 7" id="KW-0413">Isomerase</keyword>
<accession>A0ABX1NNI6</accession>
<dbReference type="CDD" id="cd02553">
    <property type="entry name" value="PseudoU_synth_RsuA"/>
    <property type="match status" value="1"/>
</dbReference>
<evidence type="ECO:0000256" key="2">
    <source>
        <dbReference type="ARBA" id="ARBA00022884"/>
    </source>
</evidence>
<feature type="domain" description="Pseudouridine synthase RsuA/RluA-like" evidence="8">
    <location>
        <begin position="65"/>
        <end position="194"/>
    </location>
</feature>
<evidence type="ECO:0000256" key="5">
    <source>
        <dbReference type="ARBA" id="ARBA00037590"/>
    </source>
</evidence>
<evidence type="ECO:0000313" key="11">
    <source>
        <dbReference type="Proteomes" id="UP000634522"/>
    </source>
</evidence>
<dbReference type="SUPFAM" id="SSF55120">
    <property type="entry name" value="Pseudouridine synthase"/>
    <property type="match status" value="1"/>
</dbReference>
<evidence type="ECO:0000259" key="9">
    <source>
        <dbReference type="Pfam" id="PF01479"/>
    </source>
</evidence>
<dbReference type="InterPro" id="IPR042092">
    <property type="entry name" value="PsdUridine_s_RsuA/RluB/E/F_cat"/>
</dbReference>
<dbReference type="PANTHER" id="PTHR47683:SF4">
    <property type="entry name" value="PSEUDOURIDINE SYNTHASE"/>
    <property type="match status" value="1"/>
</dbReference>
<dbReference type="PROSITE" id="PS01149">
    <property type="entry name" value="PSI_RSU"/>
    <property type="match status" value="1"/>
</dbReference>
<comment type="similarity">
    <text evidence="1 7">Belongs to the pseudouridine synthase RsuA family.</text>
</comment>
<keyword evidence="2 6" id="KW-0694">RNA-binding</keyword>
<dbReference type="Pfam" id="PF01479">
    <property type="entry name" value="S4"/>
    <property type="match status" value="1"/>
</dbReference>
<dbReference type="Proteomes" id="UP000634522">
    <property type="component" value="Unassembled WGS sequence"/>
</dbReference>
<dbReference type="NCBIfam" id="TIGR00093">
    <property type="entry name" value="pseudouridine synthase"/>
    <property type="match status" value="1"/>
</dbReference>
<organism evidence="10 11">
    <name type="scientific">Aromatoleum toluolicum</name>
    <dbReference type="NCBI Taxonomy" id="90060"/>
    <lineage>
        <taxon>Bacteria</taxon>
        <taxon>Pseudomonadati</taxon>
        <taxon>Pseudomonadota</taxon>
        <taxon>Betaproteobacteria</taxon>
        <taxon>Rhodocyclales</taxon>
        <taxon>Rhodocyclaceae</taxon>
        <taxon>Aromatoleum</taxon>
    </lineage>
</organism>
<dbReference type="InterPro" id="IPR000748">
    <property type="entry name" value="PsdUridine_synth_RsuA/RluB/E/F"/>
</dbReference>
<gene>
    <name evidence="10" type="ORF">GPA27_24760</name>
</gene>
<dbReference type="PROSITE" id="PS50889">
    <property type="entry name" value="S4"/>
    <property type="match status" value="1"/>
</dbReference>
<dbReference type="InterPro" id="IPR006145">
    <property type="entry name" value="PsdUridine_synth_RsuA/RluA"/>
</dbReference>
<proteinExistence type="inferred from homology"/>
<dbReference type="PANTHER" id="PTHR47683">
    <property type="entry name" value="PSEUDOURIDINE SYNTHASE FAMILY PROTEIN-RELATED"/>
    <property type="match status" value="1"/>
</dbReference>
<dbReference type="InterPro" id="IPR020103">
    <property type="entry name" value="PsdUridine_synth_cat_dom_sf"/>
</dbReference>
<evidence type="ECO:0000256" key="3">
    <source>
        <dbReference type="ARBA" id="ARBA00023235"/>
    </source>
</evidence>
<comment type="caution">
    <text evidence="10">The sequence shown here is derived from an EMBL/GenBank/DDBJ whole genome shotgun (WGS) entry which is preliminary data.</text>
</comment>
<sequence length="241" mass="26573">MRPMQIERLLHSQGFGSRKECRALIRAGLVAVAGRILDNPAEDFAPEGLEFSVDDETWVYREKAYLMLHKPAGYECSRHPQFHPSVFALLPDMLANRDVQCVGRLDQDTTGLLLLSDDGQFIHRWSSGKKRTPKVYEVTTKHPVDDALVAALLAGVELIDEPAPIAAAACLQTGERSLRLTITEGKYHQVKRMLGAAGNRVEALHRSVVGGLALPGDLAAGEWCWLDDADLTRLATYSEEA</sequence>
<dbReference type="SUPFAM" id="SSF55174">
    <property type="entry name" value="Alpha-L RNA-binding motif"/>
    <property type="match status" value="1"/>
</dbReference>
<feature type="domain" description="RNA-binding S4" evidence="9">
    <location>
        <begin position="9"/>
        <end position="41"/>
    </location>
</feature>
<evidence type="ECO:0000256" key="4">
    <source>
        <dbReference type="ARBA" id="ARBA00036749"/>
    </source>
</evidence>
<keyword evidence="11" id="KW-1185">Reference proteome</keyword>